<feature type="chain" id="PRO_5039426719" evidence="2">
    <location>
        <begin position="26"/>
        <end position="118"/>
    </location>
</feature>
<evidence type="ECO:0000256" key="1">
    <source>
        <dbReference type="SAM" id="MobiDB-lite"/>
    </source>
</evidence>
<protein>
    <submittedName>
        <fullName evidence="3">Uncharacterized protein</fullName>
    </submittedName>
</protein>
<dbReference type="Proteomes" id="UP000199515">
    <property type="component" value="Unassembled WGS sequence"/>
</dbReference>
<dbReference type="EMBL" id="FNON01000001">
    <property type="protein sequence ID" value="SDW48405.1"/>
    <property type="molecule type" value="Genomic_DNA"/>
</dbReference>
<sequence>MSGGTKQGRLSPYRSALLVLLQVLAAFVVATPAASPAPVRGITAGTVAKAEAPGFVTRFTATAQADQPGHTPIDLPPGTARADQRGHAEPAALAPHREPATTGEGPVGGRAPPSGNGI</sequence>
<reference evidence="3 4" key="1">
    <citation type="submission" date="2016-10" db="EMBL/GenBank/DDBJ databases">
        <authorList>
            <person name="de Groot N.N."/>
        </authorList>
    </citation>
    <scope>NUCLEOTIDE SEQUENCE [LARGE SCALE GENOMIC DNA]</scope>
    <source>
        <strain evidence="3 4">CPCC 202699</strain>
    </source>
</reference>
<evidence type="ECO:0000256" key="2">
    <source>
        <dbReference type="SAM" id="SignalP"/>
    </source>
</evidence>
<proteinExistence type="predicted"/>
<organism evidence="3 4">
    <name type="scientific">Amycolatopsis xylanica</name>
    <dbReference type="NCBI Taxonomy" id="589385"/>
    <lineage>
        <taxon>Bacteria</taxon>
        <taxon>Bacillati</taxon>
        <taxon>Actinomycetota</taxon>
        <taxon>Actinomycetes</taxon>
        <taxon>Pseudonocardiales</taxon>
        <taxon>Pseudonocardiaceae</taxon>
        <taxon>Amycolatopsis</taxon>
    </lineage>
</organism>
<accession>A0A1H2TWW2</accession>
<feature type="signal peptide" evidence="2">
    <location>
        <begin position="1"/>
        <end position="25"/>
    </location>
</feature>
<keyword evidence="2" id="KW-0732">Signal</keyword>
<feature type="region of interest" description="Disordered" evidence="1">
    <location>
        <begin position="62"/>
        <end position="118"/>
    </location>
</feature>
<dbReference type="STRING" id="589385.SAMN05421504_101714"/>
<keyword evidence="4" id="KW-1185">Reference proteome</keyword>
<evidence type="ECO:0000313" key="4">
    <source>
        <dbReference type="Proteomes" id="UP000199515"/>
    </source>
</evidence>
<evidence type="ECO:0000313" key="3">
    <source>
        <dbReference type="EMBL" id="SDW48405.1"/>
    </source>
</evidence>
<name>A0A1H2TWW2_9PSEU</name>
<dbReference type="RefSeq" id="WP_143046967.1">
    <property type="nucleotide sequence ID" value="NZ_FNON01000001.1"/>
</dbReference>
<gene>
    <name evidence="3" type="ORF">SAMN05421504_101714</name>
</gene>
<dbReference type="AlphaFoldDB" id="A0A1H2TWW2"/>